<accession>A0A655AVE3</accession>
<evidence type="ECO:0000313" key="1">
    <source>
        <dbReference type="EMBL" id="CKU91789.1"/>
    </source>
</evidence>
<reference evidence="1 2" key="1">
    <citation type="submission" date="2015-03" db="EMBL/GenBank/DDBJ databases">
        <authorList>
            <consortium name="Pathogen Informatics"/>
        </authorList>
    </citation>
    <scope>NUCLEOTIDE SEQUENCE [LARGE SCALE GENOMIC DNA]</scope>
    <source>
        <strain evidence="1 2">Bir 187</strain>
    </source>
</reference>
<evidence type="ECO:0000313" key="2">
    <source>
        <dbReference type="Proteomes" id="UP000049023"/>
    </source>
</evidence>
<organism evidence="1 2">
    <name type="scientific">Mycobacterium tuberculosis</name>
    <dbReference type="NCBI Taxonomy" id="1773"/>
    <lineage>
        <taxon>Bacteria</taxon>
        <taxon>Bacillati</taxon>
        <taxon>Actinomycetota</taxon>
        <taxon>Actinomycetes</taxon>
        <taxon>Mycobacteriales</taxon>
        <taxon>Mycobacteriaceae</taxon>
        <taxon>Mycobacterium</taxon>
        <taxon>Mycobacterium tuberculosis complex</taxon>
    </lineage>
</organism>
<protein>
    <submittedName>
        <fullName evidence="1">Uncharacterized protein</fullName>
    </submittedName>
</protein>
<gene>
    <name evidence="1" type="ORF">ERS027661_05061</name>
</gene>
<dbReference type="Proteomes" id="UP000049023">
    <property type="component" value="Unassembled WGS sequence"/>
</dbReference>
<proteinExistence type="predicted"/>
<name>A0A655AVE3_MYCTX</name>
<dbReference type="AlphaFoldDB" id="A0A655AVE3"/>
<dbReference type="EMBL" id="CNFU01003245">
    <property type="protein sequence ID" value="CKU91789.1"/>
    <property type="molecule type" value="Genomic_DNA"/>
</dbReference>
<sequence length="48" mass="4920">MLAAAWAVKDQVAALGLSGRNVATGVVLITGEPRDQHADPGEGIPHQT</sequence>